<feature type="region of interest" description="Disordered" evidence="1">
    <location>
        <begin position="235"/>
        <end position="263"/>
    </location>
</feature>
<evidence type="ECO:0000313" key="2">
    <source>
        <dbReference type="EMBL" id="EEH58603.1"/>
    </source>
</evidence>
<dbReference type="AlphaFoldDB" id="C1MMN4"/>
<organism evidence="3">
    <name type="scientific">Micromonas pusilla (strain CCMP1545)</name>
    <name type="common">Picoplanktonic green alga</name>
    <dbReference type="NCBI Taxonomy" id="564608"/>
    <lineage>
        <taxon>Eukaryota</taxon>
        <taxon>Viridiplantae</taxon>
        <taxon>Chlorophyta</taxon>
        <taxon>Mamiellophyceae</taxon>
        <taxon>Mamiellales</taxon>
        <taxon>Mamiellaceae</taxon>
        <taxon>Micromonas</taxon>
    </lineage>
</organism>
<proteinExistence type="predicted"/>
<accession>C1MMN4</accession>
<dbReference type="OMA" id="HFWALVY"/>
<sequence length="314" mass="33255">MEVSPRAVVERLPWECYVLRGALETDAQGALVDRVGALAGDAHESWPARARAQDHPFIVASHASGGRGERPRECRRACGIERCHGHCGRDVGALRTRPDDIFALANALASRIAAASPASSSSSSSSSSSNRTFDASHFWALVYGDRSDRRDANCGKMQSHLDRPVGWTLSISVGRPVRFNFGRPPAEDGQYAAYAPGAATPGQAAPGIDVVLRGGDAALFRGHAVFHAVDGFADEDEDAEEDAGEVEEVDAEDSGSVVSPGRARVAAAPGDWATRLLAAATRRGGEGDDEGDARDGWVPARLALLFRDDEDAAR</sequence>
<dbReference type="OrthoDB" id="567334at2759"/>
<gene>
    <name evidence="2" type="ORF">MICPUCDRAFT_38934</name>
</gene>
<feature type="compositionally biased region" description="Acidic residues" evidence="1">
    <location>
        <begin position="235"/>
        <end position="253"/>
    </location>
</feature>
<evidence type="ECO:0000313" key="3">
    <source>
        <dbReference type="Proteomes" id="UP000001876"/>
    </source>
</evidence>
<name>C1MMN4_MICPC</name>
<reference evidence="2 3" key="1">
    <citation type="journal article" date="2009" name="Science">
        <title>Green evolution and dynamic adaptations revealed by genomes of the marine picoeukaryotes Micromonas.</title>
        <authorList>
            <person name="Worden A.Z."/>
            <person name="Lee J.H."/>
            <person name="Mock T."/>
            <person name="Rouze P."/>
            <person name="Simmons M.P."/>
            <person name="Aerts A.L."/>
            <person name="Allen A.E."/>
            <person name="Cuvelier M.L."/>
            <person name="Derelle E."/>
            <person name="Everett M.V."/>
            <person name="Foulon E."/>
            <person name="Grimwood J."/>
            <person name="Gundlach H."/>
            <person name="Henrissat B."/>
            <person name="Napoli C."/>
            <person name="McDonald S.M."/>
            <person name="Parker M.S."/>
            <person name="Rombauts S."/>
            <person name="Salamov A."/>
            <person name="Von Dassow P."/>
            <person name="Badger J.H."/>
            <person name="Coutinho P.M."/>
            <person name="Demir E."/>
            <person name="Dubchak I."/>
            <person name="Gentemann C."/>
            <person name="Eikrem W."/>
            <person name="Gready J.E."/>
            <person name="John U."/>
            <person name="Lanier W."/>
            <person name="Lindquist E.A."/>
            <person name="Lucas S."/>
            <person name="Mayer K.F."/>
            <person name="Moreau H."/>
            <person name="Not F."/>
            <person name="Otillar R."/>
            <person name="Panaud O."/>
            <person name="Pangilinan J."/>
            <person name="Paulsen I."/>
            <person name="Piegu B."/>
            <person name="Poliakov A."/>
            <person name="Robbens S."/>
            <person name="Schmutz J."/>
            <person name="Toulza E."/>
            <person name="Wyss T."/>
            <person name="Zelensky A."/>
            <person name="Zhou K."/>
            <person name="Armbrust E.V."/>
            <person name="Bhattacharya D."/>
            <person name="Goodenough U.W."/>
            <person name="Van de Peer Y."/>
            <person name="Grigoriev I.V."/>
        </authorList>
    </citation>
    <scope>NUCLEOTIDE SEQUENCE [LARGE SCALE GENOMIC DNA]</scope>
    <source>
        <strain evidence="2 3">CCMP1545</strain>
    </source>
</reference>
<dbReference type="KEGG" id="mpp:MICPUCDRAFT_38934"/>
<protein>
    <submittedName>
        <fullName evidence="2">Predicted protein</fullName>
    </submittedName>
</protein>
<dbReference type="Proteomes" id="UP000001876">
    <property type="component" value="Unassembled WGS sequence"/>
</dbReference>
<dbReference type="EMBL" id="GG663737">
    <property type="protein sequence ID" value="EEH58603.1"/>
    <property type="molecule type" value="Genomic_DNA"/>
</dbReference>
<dbReference type="GeneID" id="9682876"/>
<keyword evidence="3" id="KW-1185">Reference proteome</keyword>
<evidence type="ECO:0000256" key="1">
    <source>
        <dbReference type="SAM" id="MobiDB-lite"/>
    </source>
</evidence>
<dbReference type="RefSeq" id="XP_003056958.1">
    <property type="nucleotide sequence ID" value="XM_003056912.1"/>
</dbReference>